<evidence type="ECO:0000256" key="1">
    <source>
        <dbReference type="SAM" id="MobiDB-lite"/>
    </source>
</evidence>
<feature type="compositionally biased region" description="Basic and acidic residues" evidence="1">
    <location>
        <begin position="200"/>
        <end position="211"/>
    </location>
</feature>
<sequence length="227" mass="25602">MAAVGGSKVYRRPSSKFSNLRALFDASAHFLVALDLIIFAERDDANPWLRRTQWAVYLRGIDPQHLIDCVQAPDADSSNQTEMAASAIWDAIAAVARISQLICTKSSHTIRTEAIRTERDRLPHQPLQAYMDADNIERHTMPWQQILMFFTRTQASHEWASPNYKFTRRQRAAWNPLRKLAQPGASPRSASLATASLDDNSEHSESEHSESDTEDQPTQRIASKSAK</sequence>
<keyword evidence="3" id="KW-1185">Reference proteome</keyword>
<feature type="region of interest" description="Disordered" evidence="1">
    <location>
        <begin position="179"/>
        <end position="227"/>
    </location>
</feature>
<dbReference type="RefSeq" id="XP_022482544.1">
    <property type="nucleotide sequence ID" value="XM_022637602.1"/>
</dbReference>
<reference evidence="2 3" key="1">
    <citation type="journal article" date="2016" name="Sci. Rep.">
        <title>Penicillium arizonense, a new, genome sequenced fungal species, reveals a high chemical diversity in secreted metabolites.</title>
        <authorList>
            <person name="Grijseels S."/>
            <person name="Nielsen J.C."/>
            <person name="Randelovic M."/>
            <person name="Nielsen J."/>
            <person name="Nielsen K.F."/>
            <person name="Workman M."/>
            <person name="Frisvad J.C."/>
        </authorList>
    </citation>
    <scope>NUCLEOTIDE SEQUENCE [LARGE SCALE GENOMIC DNA]</scope>
    <source>
        <strain evidence="2 3">CBS 141311</strain>
    </source>
</reference>
<dbReference type="GeneID" id="34582336"/>
<dbReference type="AlphaFoldDB" id="A0A1F5L1F6"/>
<dbReference type="OrthoDB" id="4353649at2759"/>
<feature type="compositionally biased region" description="Polar residues" evidence="1">
    <location>
        <begin position="216"/>
        <end position="227"/>
    </location>
</feature>
<evidence type="ECO:0000313" key="2">
    <source>
        <dbReference type="EMBL" id="OGE47078.1"/>
    </source>
</evidence>
<proteinExistence type="predicted"/>
<dbReference type="EMBL" id="LXJU01000067">
    <property type="protein sequence ID" value="OGE47078.1"/>
    <property type="molecule type" value="Genomic_DNA"/>
</dbReference>
<feature type="compositionally biased region" description="Polar residues" evidence="1">
    <location>
        <begin position="188"/>
        <end position="198"/>
    </location>
</feature>
<comment type="caution">
    <text evidence="2">The sequence shown here is derived from an EMBL/GenBank/DDBJ whole genome shotgun (WGS) entry which is preliminary data.</text>
</comment>
<dbReference type="STRING" id="1835702.A0A1F5L1F6"/>
<accession>A0A1F5L1F6</accession>
<gene>
    <name evidence="2" type="ORF">PENARI_c067G09836</name>
</gene>
<name>A0A1F5L1F6_PENAI</name>
<dbReference type="Proteomes" id="UP000177622">
    <property type="component" value="Unassembled WGS sequence"/>
</dbReference>
<protein>
    <submittedName>
        <fullName evidence="2">Uncharacterized protein</fullName>
    </submittedName>
</protein>
<organism evidence="2 3">
    <name type="scientific">Penicillium arizonense</name>
    <dbReference type="NCBI Taxonomy" id="1835702"/>
    <lineage>
        <taxon>Eukaryota</taxon>
        <taxon>Fungi</taxon>
        <taxon>Dikarya</taxon>
        <taxon>Ascomycota</taxon>
        <taxon>Pezizomycotina</taxon>
        <taxon>Eurotiomycetes</taxon>
        <taxon>Eurotiomycetidae</taxon>
        <taxon>Eurotiales</taxon>
        <taxon>Aspergillaceae</taxon>
        <taxon>Penicillium</taxon>
    </lineage>
</organism>
<evidence type="ECO:0000313" key="3">
    <source>
        <dbReference type="Proteomes" id="UP000177622"/>
    </source>
</evidence>